<dbReference type="Proteomes" id="UP000196536">
    <property type="component" value="Unassembled WGS sequence"/>
</dbReference>
<sequence>MNKKLHFAVLSFFVGATSMAFAEEQPASQPLTVSAVAVQNALATPTVDATKQGGKTVLISPRTGIRYSFSNPDNRQIIFKTEGILPVSAQNVSRIAASNPALSAQSQQQAEQALLDLAGIQAPQPTALQAQTASAE</sequence>
<dbReference type="AlphaFoldDB" id="A0A1Z9Z282"/>
<feature type="signal peptide" evidence="1">
    <location>
        <begin position="1"/>
        <end position="22"/>
    </location>
</feature>
<dbReference type="OrthoDB" id="6695178at2"/>
<proteinExistence type="predicted"/>
<keyword evidence="3" id="KW-1185">Reference proteome</keyword>
<reference evidence="2 3" key="1">
    <citation type="submission" date="2017-05" db="EMBL/GenBank/DDBJ databases">
        <title>Acinetobacter populi ANC 5415 (= PBJ7), whole genome shotgun sequencing project.</title>
        <authorList>
            <person name="Nemec A."/>
            <person name="Radolfova-Krizova L."/>
        </authorList>
    </citation>
    <scope>NUCLEOTIDE SEQUENCE [LARGE SCALE GENOMIC DNA]</scope>
    <source>
        <strain evidence="2 3">PBJ7</strain>
    </source>
</reference>
<feature type="chain" id="PRO_5013075020" evidence="1">
    <location>
        <begin position="23"/>
        <end position="136"/>
    </location>
</feature>
<organism evidence="2 3">
    <name type="scientific">Acinetobacter populi</name>
    <dbReference type="NCBI Taxonomy" id="1582270"/>
    <lineage>
        <taxon>Bacteria</taxon>
        <taxon>Pseudomonadati</taxon>
        <taxon>Pseudomonadota</taxon>
        <taxon>Gammaproteobacteria</taxon>
        <taxon>Moraxellales</taxon>
        <taxon>Moraxellaceae</taxon>
        <taxon>Acinetobacter</taxon>
    </lineage>
</organism>
<gene>
    <name evidence="2" type="ORF">CAP51_02760</name>
</gene>
<name>A0A1Z9Z282_9GAMM</name>
<dbReference type="RefSeq" id="WP_087619216.1">
    <property type="nucleotide sequence ID" value="NZ_NEXX01000001.1"/>
</dbReference>
<evidence type="ECO:0000313" key="2">
    <source>
        <dbReference type="EMBL" id="OUY08549.1"/>
    </source>
</evidence>
<protein>
    <submittedName>
        <fullName evidence="2">Uncharacterized protein</fullName>
    </submittedName>
</protein>
<evidence type="ECO:0000313" key="3">
    <source>
        <dbReference type="Proteomes" id="UP000196536"/>
    </source>
</evidence>
<dbReference type="EMBL" id="NEXX01000001">
    <property type="protein sequence ID" value="OUY08549.1"/>
    <property type="molecule type" value="Genomic_DNA"/>
</dbReference>
<comment type="caution">
    <text evidence="2">The sequence shown here is derived from an EMBL/GenBank/DDBJ whole genome shotgun (WGS) entry which is preliminary data.</text>
</comment>
<accession>A0A1Z9Z282</accession>
<evidence type="ECO:0000256" key="1">
    <source>
        <dbReference type="SAM" id="SignalP"/>
    </source>
</evidence>
<keyword evidence="1" id="KW-0732">Signal</keyword>